<dbReference type="RefSeq" id="YP_010676614.1">
    <property type="nucleotide sequence ID" value="NC_071014.1"/>
</dbReference>
<reference evidence="3 4" key="1">
    <citation type="submission" date="2018-10" db="EMBL/GenBank/DDBJ databases">
        <authorList>
            <person name="Zack K."/>
            <person name="Garlena R.A."/>
            <person name="Russell D.A."/>
            <person name="Pope W.H."/>
            <person name="Jacobs-Sera D."/>
            <person name="Hatfull G.F."/>
        </authorList>
    </citation>
    <scope>NUCLEOTIDE SEQUENCE [LARGE SCALE GENOMIC DNA]</scope>
</reference>
<name>A0A3G3LYQ2_9CAUD</name>
<gene>
    <name evidence="3" type="primary">39</name>
    <name evidence="3" type="ORF">PBI_CANTARE_39</name>
</gene>
<evidence type="ECO:0000256" key="2">
    <source>
        <dbReference type="SAM" id="Phobius"/>
    </source>
</evidence>
<feature type="compositionally biased region" description="Basic and acidic residues" evidence="1">
    <location>
        <begin position="1"/>
        <end position="29"/>
    </location>
</feature>
<dbReference type="GeneID" id="77952975"/>
<feature type="region of interest" description="Disordered" evidence="1">
    <location>
        <begin position="1"/>
        <end position="34"/>
    </location>
</feature>
<protein>
    <submittedName>
        <fullName evidence="3">Uncharacterized protein</fullName>
    </submittedName>
</protein>
<proteinExistence type="predicted"/>
<feature type="transmembrane region" description="Helical" evidence="2">
    <location>
        <begin position="77"/>
        <end position="101"/>
    </location>
</feature>
<keyword evidence="4" id="KW-1185">Reference proteome</keyword>
<sequence>MEVKGESMSEHVAEPRPETDETEISHEEEGWATPDEATIETFEGDDADAVDVSEATATPSVPTQVANPGKATARTGLAVVIGTIITIVGVAPSVIQAIAGVDGLPEWVYPSLGAIGASAIVLSTILTRLMAIPAINDLLKKVGFGTGAE</sequence>
<organism evidence="3 4">
    <name type="scientific">Brevibacterium phage Cantare</name>
    <dbReference type="NCBI Taxonomy" id="2338395"/>
    <lineage>
        <taxon>Viruses</taxon>
        <taxon>Duplodnaviria</taxon>
        <taxon>Heunggongvirae</taxon>
        <taxon>Uroviricota</taxon>
        <taxon>Caudoviricetes</taxon>
        <taxon>Cantarevirus</taxon>
        <taxon>Cantarevirus cantare</taxon>
    </lineage>
</organism>
<dbReference type="EMBL" id="MK016493">
    <property type="protein sequence ID" value="AYQ99259.1"/>
    <property type="molecule type" value="Genomic_DNA"/>
</dbReference>
<evidence type="ECO:0000256" key="1">
    <source>
        <dbReference type="SAM" id="MobiDB-lite"/>
    </source>
</evidence>
<accession>A0A3G3LYQ2</accession>
<keyword evidence="2" id="KW-0812">Transmembrane</keyword>
<dbReference type="Proteomes" id="UP000279277">
    <property type="component" value="Segment"/>
</dbReference>
<keyword evidence="2" id="KW-0472">Membrane</keyword>
<keyword evidence="2" id="KW-1133">Transmembrane helix</keyword>
<dbReference type="KEGG" id="vg:77952975"/>
<evidence type="ECO:0000313" key="3">
    <source>
        <dbReference type="EMBL" id="AYQ99259.1"/>
    </source>
</evidence>
<evidence type="ECO:0000313" key="4">
    <source>
        <dbReference type="Proteomes" id="UP000279277"/>
    </source>
</evidence>
<feature type="transmembrane region" description="Helical" evidence="2">
    <location>
        <begin position="107"/>
        <end position="131"/>
    </location>
</feature>